<keyword evidence="2" id="KW-1185">Reference proteome</keyword>
<proteinExistence type="predicted"/>
<sequence>MERKQGFFSALKDDIVRGLSPSRSRTNSPSRTGSPISALLRRKKHNSHSFVGNPDNLIARSGSMRPIGETLTPLLEGPDPDGRENGDSKRVGSGLGQWMKGQLSRAPSVSSMSYKRSDLRLLLGVMGAPLAPLHVSASDPLPHLSIKDTPIETSSAQYILQQYTAASGGQKLQNSIRNAYAMGKVRMVASEFETATKVMKNRNASRCAESGGFVLWQMNPDMWYVELAVGGSKIHAGCNGKLVWRHTPWLGAHTAKGPVRPLRRALQGLDPRTTASMFADARCIGEKNINGEDCFILKLCADPQTLKARSEGPAEIIRHVLFGYFSQKTGLLVHTEDSHLTRIQSPGGDAVYWETTINSFLDDYRPVEGIMIAHSGHSVVTLFRFGEMAMSHSKTKMEEAWTIEEVAFNVPGLSVDCFIPPADLKTGSVSEACELPQDERGKISLAVHRAKVAALEKSHNCSIDNMTWKMEV</sequence>
<evidence type="ECO:0000313" key="2">
    <source>
        <dbReference type="Proteomes" id="UP000828941"/>
    </source>
</evidence>
<dbReference type="EMBL" id="CM039438">
    <property type="protein sequence ID" value="KAI4298531.1"/>
    <property type="molecule type" value="Genomic_DNA"/>
</dbReference>
<dbReference type="Proteomes" id="UP000828941">
    <property type="component" value="Chromosome 13"/>
</dbReference>
<organism evidence="1 2">
    <name type="scientific">Bauhinia variegata</name>
    <name type="common">Purple orchid tree</name>
    <name type="synonym">Phanera variegata</name>
    <dbReference type="NCBI Taxonomy" id="167791"/>
    <lineage>
        <taxon>Eukaryota</taxon>
        <taxon>Viridiplantae</taxon>
        <taxon>Streptophyta</taxon>
        <taxon>Embryophyta</taxon>
        <taxon>Tracheophyta</taxon>
        <taxon>Spermatophyta</taxon>
        <taxon>Magnoliopsida</taxon>
        <taxon>eudicotyledons</taxon>
        <taxon>Gunneridae</taxon>
        <taxon>Pentapetalae</taxon>
        <taxon>rosids</taxon>
        <taxon>fabids</taxon>
        <taxon>Fabales</taxon>
        <taxon>Fabaceae</taxon>
        <taxon>Cercidoideae</taxon>
        <taxon>Cercideae</taxon>
        <taxon>Bauhiniinae</taxon>
        <taxon>Bauhinia</taxon>
    </lineage>
</organism>
<comment type="caution">
    <text evidence="1">The sequence shown here is derived from an EMBL/GenBank/DDBJ whole genome shotgun (WGS) entry which is preliminary data.</text>
</comment>
<name>A0ACB9KMN5_BAUVA</name>
<protein>
    <submittedName>
        <fullName evidence="1">Uncharacterized protein</fullName>
    </submittedName>
</protein>
<evidence type="ECO:0000313" key="1">
    <source>
        <dbReference type="EMBL" id="KAI4298531.1"/>
    </source>
</evidence>
<gene>
    <name evidence="1" type="ORF">L6164_032079</name>
</gene>
<accession>A0ACB9KMN5</accession>
<reference evidence="1 2" key="1">
    <citation type="journal article" date="2022" name="DNA Res.">
        <title>Chromosomal-level genome assembly of the orchid tree Bauhinia variegata (Leguminosae; Cercidoideae) supports the allotetraploid origin hypothesis of Bauhinia.</title>
        <authorList>
            <person name="Zhong Y."/>
            <person name="Chen Y."/>
            <person name="Zheng D."/>
            <person name="Pang J."/>
            <person name="Liu Y."/>
            <person name="Luo S."/>
            <person name="Meng S."/>
            <person name="Qian L."/>
            <person name="Wei D."/>
            <person name="Dai S."/>
            <person name="Zhou R."/>
        </authorList>
    </citation>
    <scope>NUCLEOTIDE SEQUENCE [LARGE SCALE GENOMIC DNA]</scope>
    <source>
        <strain evidence="1">BV-YZ2020</strain>
    </source>
</reference>